<dbReference type="SUPFAM" id="SSF47413">
    <property type="entry name" value="lambda repressor-like DNA-binding domains"/>
    <property type="match status" value="1"/>
</dbReference>
<protein>
    <submittedName>
        <fullName evidence="2">Helix-turn-helix domain-containing protein</fullName>
    </submittedName>
</protein>
<dbReference type="Gene3D" id="3.30.450.180">
    <property type="match status" value="1"/>
</dbReference>
<dbReference type="Proteomes" id="UP000596932">
    <property type="component" value="Unassembled WGS sequence"/>
</dbReference>
<organism evidence="2 3">
    <name type="scientific">Pseudomonas chaetocerotis</name>
    <dbReference type="NCBI Taxonomy" id="2758695"/>
    <lineage>
        <taxon>Bacteria</taxon>
        <taxon>Pseudomonadati</taxon>
        <taxon>Pseudomonadota</taxon>
        <taxon>Gammaproteobacteria</taxon>
        <taxon>Pseudomonadales</taxon>
        <taxon>Pseudomonadaceae</taxon>
        <taxon>Pseudomonas</taxon>
    </lineage>
</organism>
<keyword evidence="3" id="KW-1185">Reference proteome</keyword>
<dbReference type="SMART" id="SM00530">
    <property type="entry name" value="HTH_XRE"/>
    <property type="match status" value="1"/>
</dbReference>
<dbReference type="Pfam" id="PF13560">
    <property type="entry name" value="HTH_31"/>
    <property type="match status" value="1"/>
</dbReference>
<dbReference type="InterPro" id="IPR010982">
    <property type="entry name" value="Lambda_DNA-bd_dom_sf"/>
</dbReference>
<dbReference type="CDD" id="cd00093">
    <property type="entry name" value="HTH_XRE"/>
    <property type="match status" value="1"/>
</dbReference>
<evidence type="ECO:0000313" key="3">
    <source>
        <dbReference type="Proteomes" id="UP000596932"/>
    </source>
</evidence>
<sequence>MGEGIIGRLFLYYNLAIYPITRGNTLTPVRTLDRTRQELSEFLLYHRRKLGPADVGLPATGRRRTPGLRREEVAALAGVGLTWYTWFEQGRDIGVSESFLLNVARALKLDDAECCHLFLLAHRRPPPAEVHQWPSVTPLIQQLMDDLVARPAYVINLRWDVIAWNGAADQLFGFAGRTLAERNFIRMVFTAPDLRKRLPEWREDAQHLLSHFRCDLAAAPRDDPAILALIEELQRLSADFRRWWETPGAGEYSRGVRTISGVDDPLRLEFQHEILTVDEHRHLRMVVYFPAGLPATGSAATDVLS</sequence>
<comment type="caution">
    <text evidence="2">The sequence shown here is derived from an EMBL/GenBank/DDBJ whole genome shotgun (WGS) entry which is preliminary data.</text>
</comment>
<dbReference type="Pfam" id="PF17765">
    <property type="entry name" value="MLTR_LBD"/>
    <property type="match status" value="1"/>
</dbReference>
<evidence type="ECO:0000259" key="1">
    <source>
        <dbReference type="SMART" id="SM00530"/>
    </source>
</evidence>
<dbReference type="PANTHER" id="PTHR35010">
    <property type="entry name" value="BLL4672 PROTEIN-RELATED"/>
    <property type="match status" value="1"/>
</dbReference>
<accession>A0A931D899</accession>
<reference evidence="2" key="1">
    <citation type="submission" date="2020-07" db="EMBL/GenBank/DDBJ databases">
        <title>Pseudomonas chaetoceroseae sp. nov., a new member of the Pseudomonas oleovorans group isolated from a culture of Chaetoceros calcitrans.</title>
        <authorList>
            <person name="Girard L."/>
            <person name="Lood C."/>
            <person name="De Mot R."/>
            <person name="Baudart J."/>
        </authorList>
    </citation>
    <scope>NUCLEOTIDE SEQUENCE</scope>
    <source>
        <strain evidence="2">536</strain>
    </source>
</reference>
<dbReference type="EMBL" id="JACFYX010000030">
    <property type="protein sequence ID" value="MBG0837968.1"/>
    <property type="molecule type" value="Genomic_DNA"/>
</dbReference>
<gene>
    <name evidence="2" type="ORF">H3221_22885</name>
</gene>
<dbReference type="InterPro" id="IPR001387">
    <property type="entry name" value="Cro/C1-type_HTH"/>
</dbReference>
<dbReference type="Gene3D" id="1.10.260.40">
    <property type="entry name" value="lambda repressor-like DNA-binding domains"/>
    <property type="match status" value="1"/>
</dbReference>
<evidence type="ECO:0000313" key="2">
    <source>
        <dbReference type="EMBL" id="MBG0837968.1"/>
    </source>
</evidence>
<proteinExistence type="predicted"/>
<dbReference type="AlphaFoldDB" id="A0A931D899"/>
<dbReference type="GO" id="GO:0003677">
    <property type="term" value="F:DNA binding"/>
    <property type="evidence" value="ECO:0007669"/>
    <property type="project" value="InterPro"/>
</dbReference>
<dbReference type="InterPro" id="IPR041413">
    <property type="entry name" value="MLTR_LBD"/>
</dbReference>
<name>A0A931D899_9PSED</name>
<feature type="domain" description="HTH cro/C1-type" evidence="1">
    <location>
        <begin position="42"/>
        <end position="114"/>
    </location>
</feature>